<sequence length="398" mass="44546">MAHFFTALFFFPCTERMGIMRFLHTSDWHLGRIFHGLHLLEDQMAVLGELMSIIREEKIDALFIAGDIYDRSVPPTEAVRALDEILVQLILGEKIPTVIIAGNHDNPDRLNFGRALFASENLFITGPASAKPKPVILSDKTGPIYVAPLPYCEPLTATELSGDKKTTHEAALSWQIAGILSEIPQKSRKIALSHTFVTGAQVTPDSERPLAAGGSSSVALSLYDAFHYTALGHLHAQQRLSDRAFYCGSLMKYSFSEVSQKKGVIIVDMDAAGNVTTTPLVLTPPHELSVLKGRFEDLLTHPRLEERENYLKIVLTDSTPVLDPKSRLEAVYPHILQLGYEGLSKEKKEDPARQRKNLTEVELFEHFFETIQKRSMDDREQSLLAEVLDETRREGRNA</sequence>
<dbReference type="InterPro" id="IPR026843">
    <property type="entry name" value="SbcD_C"/>
</dbReference>
<feature type="domain" description="Nuclease SbcCD subunit D C-terminal" evidence="9">
    <location>
        <begin position="284"/>
        <end position="370"/>
    </location>
</feature>
<feature type="domain" description="Calcineurin-like phosphoesterase" evidence="8">
    <location>
        <begin position="20"/>
        <end position="144"/>
    </location>
</feature>
<dbReference type="InterPro" id="IPR050535">
    <property type="entry name" value="DNA_Repair-Maintenance_Comp"/>
</dbReference>
<evidence type="ECO:0000313" key="10">
    <source>
        <dbReference type="EMBL" id="AEQ22895.1"/>
    </source>
</evidence>
<dbReference type="GO" id="GO:0008408">
    <property type="term" value="F:3'-5' exonuclease activity"/>
    <property type="evidence" value="ECO:0007669"/>
    <property type="project" value="InterPro"/>
</dbReference>
<dbReference type="Gene3D" id="3.60.21.10">
    <property type="match status" value="1"/>
</dbReference>
<dbReference type="AlphaFoldDB" id="G4Q389"/>
<evidence type="ECO:0000256" key="7">
    <source>
        <dbReference type="RuleBase" id="RU363069"/>
    </source>
</evidence>
<dbReference type="InterPro" id="IPR004843">
    <property type="entry name" value="Calcineurin-like_PHP"/>
</dbReference>
<dbReference type="GO" id="GO:0006310">
    <property type="term" value="P:DNA recombination"/>
    <property type="evidence" value="ECO:0007669"/>
    <property type="project" value="UniProtKB-KW"/>
</dbReference>
<comment type="similarity">
    <text evidence="1 7">Belongs to the SbcD family.</text>
</comment>
<dbReference type="NCBIfam" id="TIGR00619">
    <property type="entry name" value="sbcd"/>
    <property type="match status" value="1"/>
</dbReference>
<dbReference type="PATRIC" id="fig|568816.4.peg.1632"/>
<dbReference type="Pfam" id="PF00149">
    <property type="entry name" value="Metallophos"/>
    <property type="match status" value="1"/>
</dbReference>
<evidence type="ECO:0000259" key="9">
    <source>
        <dbReference type="Pfam" id="PF12320"/>
    </source>
</evidence>
<dbReference type="Pfam" id="PF12320">
    <property type="entry name" value="SbcD_C"/>
    <property type="match status" value="1"/>
</dbReference>
<evidence type="ECO:0000256" key="2">
    <source>
        <dbReference type="ARBA" id="ARBA00011322"/>
    </source>
</evidence>
<dbReference type="KEGG" id="ain:Acin_1681"/>
<comment type="function">
    <text evidence="7">SbcCD cleaves DNA hairpin structures. These structures can inhibit DNA replication and are intermediates in certain DNA recombination reactions. The complex acts as a 3'-&gt;5' double strand exonuclease that can open hairpins. It also has a 5' single-strand endonuclease activity.</text>
</comment>
<gene>
    <name evidence="7" type="primary">sbcD</name>
    <name evidence="10" type="ordered locus">Acin_1681</name>
</gene>
<evidence type="ECO:0000256" key="6">
    <source>
        <dbReference type="ARBA" id="ARBA00022839"/>
    </source>
</evidence>
<dbReference type="InParanoid" id="G4Q389"/>
<evidence type="ECO:0000313" key="11">
    <source>
        <dbReference type="Proteomes" id="UP000007093"/>
    </source>
</evidence>
<keyword evidence="4 7" id="KW-0540">Nuclease</keyword>
<evidence type="ECO:0000256" key="1">
    <source>
        <dbReference type="ARBA" id="ARBA00010555"/>
    </source>
</evidence>
<dbReference type="PANTHER" id="PTHR30337:SF0">
    <property type="entry name" value="NUCLEASE SBCCD SUBUNIT D"/>
    <property type="match status" value="1"/>
</dbReference>
<dbReference type="HOGENOM" id="CLU_038045_0_1_9"/>
<evidence type="ECO:0000256" key="4">
    <source>
        <dbReference type="ARBA" id="ARBA00022722"/>
    </source>
</evidence>
<comment type="subunit">
    <text evidence="2 7">Heterodimer of SbcC and SbcD.</text>
</comment>
<keyword evidence="7" id="KW-0255">Endonuclease</keyword>
<keyword evidence="6 7" id="KW-0269">Exonuclease</keyword>
<dbReference type="InterPro" id="IPR041796">
    <property type="entry name" value="Mre11_N"/>
</dbReference>
<dbReference type="CDD" id="cd00840">
    <property type="entry name" value="MPP_Mre11_N"/>
    <property type="match status" value="1"/>
</dbReference>
<dbReference type="GO" id="GO:0006260">
    <property type="term" value="P:DNA replication"/>
    <property type="evidence" value="ECO:0007669"/>
    <property type="project" value="UniProtKB-KW"/>
</dbReference>
<dbReference type="FunCoup" id="G4Q389">
    <property type="interactions" value="29"/>
</dbReference>
<dbReference type="EMBL" id="CP003058">
    <property type="protein sequence ID" value="AEQ22895.1"/>
    <property type="molecule type" value="Genomic_DNA"/>
</dbReference>
<keyword evidence="11" id="KW-1185">Reference proteome</keyword>
<dbReference type="PANTHER" id="PTHR30337">
    <property type="entry name" value="COMPONENT OF ATP-DEPENDENT DSDNA EXONUCLEASE"/>
    <property type="match status" value="1"/>
</dbReference>
<dbReference type="STRING" id="568816.Acin_1681"/>
<keyword evidence="7" id="KW-0233">DNA recombination</keyword>
<keyword evidence="7" id="KW-0235">DNA replication</keyword>
<dbReference type="InterPro" id="IPR004593">
    <property type="entry name" value="SbcD"/>
</dbReference>
<dbReference type="eggNOG" id="COG0420">
    <property type="taxonomic scope" value="Bacteria"/>
</dbReference>
<evidence type="ECO:0000256" key="3">
    <source>
        <dbReference type="ARBA" id="ARBA00013365"/>
    </source>
</evidence>
<accession>G4Q389</accession>
<dbReference type="InterPro" id="IPR029052">
    <property type="entry name" value="Metallo-depent_PP-like"/>
</dbReference>
<dbReference type="SUPFAM" id="SSF56300">
    <property type="entry name" value="Metallo-dependent phosphatases"/>
    <property type="match status" value="1"/>
</dbReference>
<evidence type="ECO:0000259" key="8">
    <source>
        <dbReference type="Pfam" id="PF00149"/>
    </source>
</evidence>
<proteinExistence type="inferred from homology"/>
<protein>
    <recommendedName>
        <fullName evidence="3 7">Nuclease SbcCD subunit D</fullName>
    </recommendedName>
</protein>
<dbReference type="Proteomes" id="UP000007093">
    <property type="component" value="Chromosome"/>
</dbReference>
<keyword evidence="5 7" id="KW-0378">Hydrolase</keyword>
<evidence type="ECO:0000256" key="5">
    <source>
        <dbReference type="ARBA" id="ARBA00022801"/>
    </source>
</evidence>
<name>G4Q389_ACIIR</name>
<reference evidence="10 11" key="1">
    <citation type="journal article" date="2011" name="J. Bacteriol.">
        <title>Complete genome sequence of Acidaminococcus intestini RYC-MR95, a Gram-negative bacterium from the phylum Firmicutes.</title>
        <authorList>
            <person name="D'Auria G."/>
            <person name="Galan J.C."/>
            <person name="Rodriguez-Alcayna M."/>
            <person name="Moya A."/>
            <person name="Baquero F."/>
            <person name="Latorre A."/>
        </authorList>
    </citation>
    <scope>NUCLEOTIDE SEQUENCE [LARGE SCALE GENOMIC DNA]</scope>
    <source>
        <strain evidence="10 11">RyC-MR95</strain>
    </source>
</reference>
<dbReference type="GO" id="GO:0004519">
    <property type="term" value="F:endonuclease activity"/>
    <property type="evidence" value="ECO:0007669"/>
    <property type="project" value="UniProtKB-KW"/>
</dbReference>
<organism evidence="10 11">
    <name type="scientific">Acidaminococcus intestini (strain RyC-MR95)</name>
    <dbReference type="NCBI Taxonomy" id="568816"/>
    <lineage>
        <taxon>Bacteria</taxon>
        <taxon>Bacillati</taxon>
        <taxon>Bacillota</taxon>
        <taxon>Negativicutes</taxon>
        <taxon>Acidaminococcales</taxon>
        <taxon>Acidaminococcaceae</taxon>
        <taxon>Acidaminococcus</taxon>
    </lineage>
</organism>